<evidence type="ECO:0000259" key="5">
    <source>
        <dbReference type="PROSITE" id="PS51233"/>
    </source>
</evidence>
<dbReference type="PANTHER" id="PTHR23345:SF33">
    <property type="entry name" value="CROSSVEINLESS D"/>
    <property type="match status" value="1"/>
</dbReference>
<comment type="caution">
    <text evidence="2">Lacks conserved residue(s) required for the propagation of feature annotation.</text>
</comment>
<organism evidence="6">
    <name type="scientific">Culex tarsalis</name>
    <name type="common">Encephalitis mosquito</name>
    <dbReference type="NCBI Taxonomy" id="7177"/>
    <lineage>
        <taxon>Eukaryota</taxon>
        <taxon>Metazoa</taxon>
        <taxon>Ecdysozoa</taxon>
        <taxon>Arthropoda</taxon>
        <taxon>Hexapoda</taxon>
        <taxon>Insecta</taxon>
        <taxon>Pterygota</taxon>
        <taxon>Neoptera</taxon>
        <taxon>Endopterygota</taxon>
        <taxon>Diptera</taxon>
        <taxon>Nematocera</taxon>
        <taxon>Culicoidea</taxon>
        <taxon>Culicidae</taxon>
        <taxon>Culicinae</taxon>
        <taxon>Culicini</taxon>
        <taxon>Culex</taxon>
        <taxon>Culex</taxon>
    </lineage>
</organism>
<dbReference type="InterPro" id="IPR011030">
    <property type="entry name" value="Lipovitellin_superhlx_dom"/>
</dbReference>
<dbReference type="PROSITE" id="PS51211">
    <property type="entry name" value="VITELLOGENIN"/>
    <property type="match status" value="1"/>
</dbReference>
<keyword evidence="1 3" id="KW-0732">Signal</keyword>
<name>A0A1Q3G5A9_CULTA</name>
<sequence>MGFKAWLVATALFVEIVAAFDLFPANNEVVYRLESDVTLVPDLSAKSNYVWTMVGQLQVQRYDANNLAVKITLDDDPAHPPEKNVATDILMEPFRVVIANDSTVLSILFKEHETIWSSNIKRAVASLLQAHGDGPGAFVVEEQTIFGSCPTEYFVVNKSNVFEISKTYDMDQCNIYAGGIYLTRSNIPLNLCTANKQKQAITSRIANYKLRKVEAYRYMLLEVDGTMRTNVRTFESYHPQFLYTKVQLKYVSHGPIVQPLDVVQRMALLYSPMLFISPDAEATGGRSPKSREKLVKRTADLLSTLADNLESVDSKLKEPYDETVSEIIRLMGTMDLDTLKLLFEEIDLGTSYRQETARNILLEIIPRTGTAATILLTRELIINQQVNPTTAVQLLISLPFYMSEPSYELLKECEVFLSFGADRPDIKHAAVLSYATMIYNTFVAGKVTVDVFEKYVKIYFDMFLNSFEYEQQMLYLEALGNLQLENVAEYLDPIIKADYAQNTDIRFLAMWATMPTAHLRPNQVYETYWPIFHSKSSPLQLRVAAFTMLLVSNPTPGRLLGLYSVIKTENDPHMINFYRTTVLSISSTTYPCYQHLKQLLAYMTRQLPKAPPSKYWVTGNYLFDYRDRKFHIGSMLQALLIGSHRTDLPMMAYVKFDTEALGRFTGQLGFYIKARGLTDAVIHRLTNLNSSYLKMDRLTSILKSMKMPTSNPTPLHFEFIVQFEGKAVLSYHLNQTTFHNLTDGDLINRINFLLRDSHINMQIVRRPFMIKYALPTLIGTPADILIENTVLATIRGNTTQQMMMDRVARSNQVDLRYSSYAVIKLRSYNPILDIEYSTIREQGFLVYIPINNEIVWDIASKSISYAFYRPDGLTSGVSLKSRTRNTPSDSALILRDRLEPKEEEIAGFGYTFDDLGIQFMARAHEDYTKDNVMFMLETDVLDNAKVLSGAPFSLVNHVLRLINLIQLNTIHIGRDKHLTLLVSNRQKTRLQGTLKWDVENYSRQTNVSENEVFRVNLILAHTIPKPEGSRDEVKVLHKWELTSQFTDYKSNNAAKFFFSVTRQEWNSSSWKLCLFADYEPLVFLKRPFSLTGHLAFNETRVPKRCPESPRITFNVSYHLPKYVHDFYNILDTGDANCPKEILRLTPPPFSGNCSAETFAPLTTVSGLDASFKFEKLPSWSVNLLHRLDHLVSAVVPRRVQTLNITDHLDVHIKTTRWNSDTDITINGGTIWIPTRYNYNEKLHHPRKNSLDYGFTSMCSLVNNKLTTFHDRIIQLTPELKQEFRLNDTFLLAADCSDSPKLAVFMLDNAKGIQIYTGGNYIVYEIANQQEADPILNVNDEQLINLRNVVYQYPPDEEIYDFRVYLDDEDVLIVENQLNGAVVQYDRKSIASILLPTVHKGRMCGLCSTRIH</sequence>
<evidence type="ECO:0000256" key="2">
    <source>
        <dbReference type="PROSITE-ProRule" id="PRU00557"/>
    </source>
</evidence>
<feature type="domain" description="VWFD" evidence="5">
    <location>
        <begin position="1256"/>
        <end position="1411"/>
    </location>
</feature>
<dbReference type="InterPro" id="IPR015255">
    <property type="entry name" value="Vitellinogen_open_b-sht"/>
</dbReference>
<dbReference type="SMART" id="SM00638">
    <property type="entry name" value="LPD_N"/>
    <property type="match status" value="1"/>
</dbReference>
<feature type="chain" id="PRO_5012795132" evidence="3">
    <location>
        <begin position="20"/>
        <end position="1411"/>
    </location>
</feature>
<reference evidence="6" key="1">
    <citation type="submission" date="2017-01" db="EMBL/GenBank/DDBJ databases">
        <title>A deep insight into the sialotranscriptome of adult male and female Cluex tarsalis mosquitoes.</title>
        <authorList>
            <person name="Ribeiro J.M."/>
            <person name="Moreira F."/>
            <person name="Bernard K.A."/>
            <person name="Calvo E."/>
        </authorList>
    </citation>
    <scope>NUCLEOTIDE SEQUENCE</scope>
    <source>
        <strain evidence="6">Kern County</strain>
        <tissue evidence="6">Salivary glands</tissue>
    </source>
</reference>
<dbReference type="Gene3D" id="1.25.10.20">
    <property type="entry name" value="Vitellinogen, superhelical"/>
    <property type="match status" value="1"/>
</dbReference>
<dbReference type="EMBL" id="GFDL01000061">
    <property type="protein sequence ID" value="JAV34984.1"/>
    <property type="molecule type" value="Transcribed_RNA"/>
</dbReference>
<accession>A0A1Q3G5A9</accession>
<evidence type="ECO:0000313" key="6">
    <source>
        <dbReference type="EMBL" id="JAV34984.1"/>
    </source>
</evidence>
<dbReference type="GO" id="GO:0005319">
    <property type="term" value="F:lipid transporter activity"/>
    <property type="evidence" value="ECO:0007669"/>
    <property type="project" value="InterPro"/>
</dbReference>
<feature type="domain" description="Vitellogenin" evidence="4">
    <location>
        <begin position="23"/>
        <end position="653"/>
    </location>
</feature>
<proteinExistence type="predicted"/>
<dbReference type="InterPro" id="IPR001846">
    <property type="entry name" value="VWF_type-D"/>
</dbReference>
<dbReference type="Gene3D" id="2.30.230.10">
    <property type="entry name" value="Lipovitellin, beta-sheet shell regions, chain A"/>
    <property type="match status" value="1"/>
</dbReference>
<evidence type="ECO:0000259" key="4">
    <source>
        <dbReference type="PROSITE" id="PS51211"/>
    </source>
</evidence>
<dbReference type="InterPro" id="IPR015819">
    <property type="entry name" value="Lipid_transp_b-sht_shell"/>
</dbReference>
<dbReference type="PANTHER" id="PTHR23345">
    <property type="entry name" value="VITELLOGENIN-RELATED"/>
    <property type="match status" value="1"/>
</dbReference>
<dbReference type="PROSITE" id="PS51233">
    <property type="entry name" value="VWFD"/>
    <property type="match status" value="1"/>
</dbReference>
<dbReference type="SMART" id="SM01169">
    <property type="entry name" value="DUF1943"/>
    <property type="match status" value="1"/>
</dbReference>
<dbReference type="SUPFAM" id="SSF56968">
    <property type="entry name" value="Lipovitellin-phosvitin complex, beta-sheet shell regions"/>
    <property type="match status" value="2"/>
</dbReference>
<evidence type="ECO:0000256" key="1">
    <source>
        <dbReference type="ARBA" id="ARBA00022729"/>
    </source>
</evidence>
<dbReference type="SUPFAM" id="SSF48431">
    <property type="entry name" value="Lipovitellin-phosvitin complex, superhelical domain"/>
    <property type="match status" value="1"/>
</dbReference>
<feature type="signal peptide" evidence="3">
    <location>
        <begin position="1"/>
        <end position="19"/>
    </location>
</feature>
<keyword evidence="6" id="KW-0449">Lipoprotein</keyword>
<dbReference type="InterPro" id="IPR015816">
    <property type="entry name" value="Vitellinogen_b-sht_N"/>
</dbReference>
<dbReference type="Pfam" id="PF01347">
    <property type="entry name" value="Vitellogenin_N"/>
    <property type="match status" value="1"/>
</dbReference>
<dbReference type="Pfam" id="PF09172">
    <property type="entry name" value="Vit_open_b-sht"/>
    <property type="match status" value="1"/>
</dbReference>
<evidence type="ECO:0000256" key="3">
    <source>
        <dbReference type="SAM" id="SignalP"/>
    </source>
</evidence>
<protein>
    <submittedName>
        <fullName evidence="6">Putative lipoprotein</fullName>
    </submittedName>
</protein>
<dbReference type="InterPro" id="IPR050733">
    <property type="entry name" value="Vitellogenin/Apolipophorin"/>
</dbReference>
<dbReference type="InterPro" id="IPR001747">
    <property type="entry name" value="Vitellogenin_N"/>
</dbReference>